<dbReference type="InterPro" id="IPR036291">
    <property type="entry name" value="NAD(P)-bd_dom_sf"/>
</dbReference>
<evidence type="ECO:0000313" key="2">
    <source>
        <dbReference type="EMBL" id="AZG77673.1"/>
    </source>
</evidence>
<dbReference type="RefSeq" id="WP_124739328.1">
    <property type="nucleotide sequence ID" value="NZ_CP034086.1"/>
</dbReference>
<dbReference type="InterPro" id="IPR002225">
    <property type="entry name" value="3Beta_OHSteriod_DH/Estase"/>
</dbReference>
<name>A0A3G8M6Q5_9HYPH</name>
<dbReference type="GO" id="GO:0006694">
    <property type="term" value="P:steroid biosynthetic process"/>
    <property type="evidence" value="ECO:0007669"/>
    <property type="project" value="InterPro"/>
</dbReference>
<accession>A0A3G8M6Q5</accession>
<dbReference type="Proteomes" id="UP000273982">
    <property type="component" value="Chromosome"/>
</dbReference>
<gene>
    <name evidence="2" type="ORF">EHO51_13560</name>
</gene>
<dbReference type="KEGG" id="mros:EHO51_13560"/>
<dbReference type="SUPFAM" id="SSF51735">
    <property type="entry name" value="NAD(P)-binding Rossmann-fold domains"/>
    <property type="match status" value="1"/>
</dbReference>
<dbReference type="Gene3D" id="3.40.50.720">
    <property type="entry name" value="NAD(P)-binding Rossmann-like Domain"/>
    <property type="match status" value="1"/>
</dbReference>
<protein>
    <submittedName>
        <fullName evidence="2">Complex I NDUFA9 subunit family protein</fullName>
    </submittedName>
</protein>
<dbReference type="Pfam" id="PF01073">
    <property type="entry name" value="3Beta_HSD"/>
    <property type="match status" value="1"/>
</dbReference>
<evidence type="ECO:0000259" key="1">
    <source>
        <dbReference type="Pfam" id="PF01073"/>
    </source>
</evidence>
<dbReference type="AlphaFoldDB" id="A0A3G8M6Q5"/>
<evidence type="ECO:0000313" key="3">
    <source>
        <dbReference type="Proteomes" id="UP000273982"/>
    </source>
</evidence>
<feature type="domain" description="3-beta hydroxysteroid dehydrogenase/isomerase" evidence="1">
    <location>
        <begin position="17"/>
        <end position="212"/>
    </location>
</feature>
<dbReference type="PANTHER" id="PTHR12126">
    <property type="entry name" value="NADH-UBIQUINONE OXIDOREDUCTASE 39 KDA SUBUNIT-RELATED"/>
    <property type="match status" value="1"/>
</dbReference>
<dbReference type="GO" id="GO:0044877">
    <property type="term" value="F:protein-containing complex binding"/>
    <property type="evidence" value="ECO:0007669"/>
    <property type="project" value="TreeGrafter"/>
</dbReference>
<dbReference type="CDD" id="cd05271">
    <property type="entry name" value="NDUFA9_like_SDR_a"/>
    <property type="match status" value="1"/>
</dbReference>
<proteinExistence type="predicted"/>
<dbReference type="EMBL" id="CP034086">
    <property type="protein sequence ID" value="AZG77673.1"/>
    <property type="molecule type" value="Genomic_DNA"/>
</dbReference>
<reference evidence="2 3" key="1">
    <citation type="submission" date="2018-11" db="EMBL/GenBank/DDBJ databases">
        <title>Genome squencing of methanotrophic bacteria isolated from alkaline groundwater in Korea.</title>
        <authorList>
            <person name="Nguyen L.N."/>
        </authorList>
    </citation>
    <scope>NUCLEOTIDE SEQUENCE [LARGE SCALE GENOMIC DNA]</scope>
    <source>
        <strain evidence="2 3">GW6</strain>
    </source>
</reference>
<dbReference type="GO" id="GO:0016616">
    <property type="term" value="F:oxidoreductase activity, acting on the CH-OH group of donors, NAD or NADP as acceptor"/>
    <property type="evidence" value="ECO:0007669"/>
    <property type="project" value="InterPro"/>
</dbReference>
<dbReference type="PANTHER" id="PTHR12126:SF11">
    <property type="entry name" value="NADH DEHYDROGENASE [UBIQUINONE] 1 ALPHA SUBCOMPLEX SUBUNIT 9, MITOCHONDRIAL"/>
    <property type="match status" value="1"/>
</dbReference>
<dbReference type="FunFam" id="3.40.50.720:FF:000702">
    <property type="entry name" value="NADH dehydrogenase (Ubiquinone)"/>
    <property type="match status" value="1"/>
</dbReference>
<dbReference type="InterPro" id="IPR051207">
    <property type="entry name" value="ComplexI_NDUFA9_subunit"/>
</dbReference>
<organism evidence="2 3">
    <name type="scientific">Methylocystis rosea</name>
    <dbReference type="NCBI Taxonomy" id="173366"/>
    <lineage>
        <taxon>Bacteria</taxon>
        <taxon>Pseudomonadati</taxon>
        <taxon>Pseudomonadota</taxon>
        <taxon>Alphaproteobacteria</taxon>
        <taxon>Hyphomicrobiales</taxon>
        <taxon>Methylocystaceae</taxon>
        <taxon>Methylocystis</taxon>
    </lineage>
</organism>
<sequence>MIGDNNQTIGEGRVVTVFGGSGFVGRYVVRALARDGWRVRVACRRPDLAFFLQPLGRVGQVMAVQANVRSPESIAAALRGASAAVNLVGILAETGAQKFSTVQAGGARTIAEAAKTAGIHNVVHISAIGADPQSRAAYGRSKAEGEAAMLAEVPATVILRPSVIFGPEDDFFNRFATMARYFPFVPIVGAETKFQPVYVGDVADAVAIALAGRAKPGVAYELGGPEVKSFAEIVDYVLKVTQRQRRVLKLSFGTGKLMASVTQMATKLSLGLFPKLLRMTRDQVELLKHDNVVSDPAKAEARTLQGLGIADPQSIESIVPTYLYRFRKVGQYQTQRLGESASR</sequence>